<evidence type="ECO:0000313" key="2">
    <source>
        <dbReference type="Proteomes" id="UP000007519"/>
    </source>
</evidence>
<gene>
    <name evidence="1" type="ordered locus">SGRA_0430</name>
</gene>
<dbReference type="KEGG" id="sgn:SGRA_0430"/>
<dbReference type="STRING" id="984262.SGRA_0430"/>
<dbReference type="RefSeq" id="WP_014373416.1">
    <property type="nucleotide sequence ID" value="NC_016940.1"/>
</dbReference>
<reference evidence="1 2" key="1">
    <citation type="journal article" date="2012" name="Stand. Genomic Sci.">
        <title>Complete genome sequencing and analysis of Saprospira grandis str. Lewin, a predatory marine bacterium.</title>
        <authorList>
            <person name="Saw J.H."/>
            <person name="Yuryev A."/>
            <person name="Kanbe M."/>
            <person name="Hou S."/>
            <person name="Young A.G."/>
            <person name="Aizawa S."/>
            <person name="Alam M."/>
        </authorList>
    </citation>
    <scope>NUCLEOTIDE SEQUENCE [LARGE SCALE GENOMIC DNA]</scope>
    <source>
        <strain evidence="1 2">Lewin</strain>
    </source>
</reference>
<dbReference type="HOGENOM" id="CLU_2119405_0_0_10"/>
<proteinExistence type="predicted"/>
<evidence type="ECO:0000313" key="1">
    <source>
        <dbReference type="EMBL" id="AFC23169.1"/>
    </source>
</evidence>
<name>H6L933_SAPGL</name>
<organism evidence="1 2">
    <name type="scientific">Saprospira grandis (strain Lewin)</name>
    <dbReference type="NCBI Taxonomy" id="984262"/>
    <lineage>
        <taxon>Bacteria</taxon>
        <taxon>Pseudomonadati</taxon>
        <taxon>Bacteroidota</taxon>
        <taxon>Saprospiria</taxon>
        <taxon>Saprospirales</taxon>
        <taxon>Saprospiraceae</taxon>
        <taxon>Saprospira</taxon>
    </lineage>
</organism>
<keyword evidence="2" id="KW-1185">Reference proteome</keyword>
<protein>
    <submittedName>
        <fullName evidence="1">Uncharacterized protein</fullName>
    </submittedName>
</protein>
<dbReference type="OrthoDB" id="9843267at2"/>
<sequence length="114" mass="13523">MEKLIAGDKVILVLMLHLVNSNFKIKRFYLIFKAFTKIGIFVDLPFFFQKLESEAYVQLYEKTSKLELGEYEMTDKGRKLLDAMPTKELVKYLELFEEFNLEGFQFFIKEKDAS</sequence>
<accession>H6L933</accession>
<dbReference type="AlphaFoldDB" id="H6L933"/>
<dbReference type="EMBL" id="CP002831">
    <property type="protein sequence ID" value="AFC23169.1"/>
    <property type="molecule type" value="Genomic_DNA"/>
</dbReference>
<dbReference type="Proteomes" id="UP000007519">
    <property type="component" value="Chromosome"/>
</dbReference>